<accession>B9L633</accession>
<dbReference type="STRING" id="598659.NAMH_1429"/>
<feature type="transmembrane region" description="Helical" evidence="1">
    <location>
        <begin position="272"/>
        <end position="292"/>
    </location>
</feature>
<feature type="transmembrane region" description="Helical" evidence="1">
    <location>
        <begin position="105"/>
        <end position="127"/>
    </location>
</feature>
<evidence type="ECO:0000313" key="3">
    <source>
        <dbReference type="Proteomes" id="UP000000448"/>
    </source>
</evidence>
<feature type="transmembrane region" description="Helical" evidence="1">
    <location>
        <begin position="164"/>
        <end position="184"/>
    </location>
</feature>
<evidence type="ECO:0000256" key="1">
    <source>
        <dbReference type="SAM" id="Phobius"/>
    </source>
</evidence>
<feature type="transmembrane region" description="Helical" evidence="1">
    <location>
        <begin position="133"/>
        <end position="152"/>
    </location>
</feature>
<name>B9L633_NAUPA</name>
<feature type="transmembrane region" description="Helical" evidence="1">
    <location>
        <begin position="331"/>
        <end position="349"/>
    </location>
</feature>
<dbReference type="Proteomes" id="UP000000448">
    <property type="component" value="Chromosome"/>
</dbReference>
<reference evidence="2 3" key="1">
    <citation type="journal article" date="2009" name="PLoS Genet.">
        <title>Adaptations to submarine hydrothermal environments exemplified by the genome of Nautilia profundicola.</title>
        <authorList>
            <person name="Campbell B.J."/>
            <person name="Smith J.L."/>
            <person name="Hanson T.E."/>
            <person name="Klotz M.G."/>
            <person name="Stein L.Y."/>
            <person name="Lee C.K."/>
            <person name="Wu D."/>
            <person name="Robinson J.M."/>
            <person name="Khouri H.M."/>
            <person name="Eisen J.A."/>
            <person name="Cary S.C."/>
        </authorList>
    </citation>
    <scope>NUCLEOTIDE SEQUENCE [LARGE SCALE GENOMIC DNA]</scope>
    <source>
        <strain evidence="3">ATCC BAA-1463 / DSM 18972 / AmH</strain>
    </source>
</reference>
<keyword evidence="1" id="KW-1133">Transmembrane helix</keyword>
<dbReference type="eggNOG" id="COG4267">
    <property type="taxonomic scope" value="Bacteria"/>
</dbReference>
<feature type="transmembrane region" description="Helical" evidence="1">
    <location>
        <begin position="232"/>
        <end position="252"/>
    </location>
</feature>
<organism evidence="2 3">
    <name type="scientific">Nautilia profundicola (strain ATCC BAA-1463 / DSM 18972 / AmH)</name>
    <dbReference type="NCBI Taxonomy" id="598659"/>
    <lineage>
        <taxon>Bacteria</taxon>
        <taxon>Pseudomonadati</taxon>
        <taxon>Campylobacterota</taxon>
        <taxon>Epsilonproteobacteria</taxon>
        <taxon>Nautiliales</taxon>
        <taxon>Nautiliaceae</taxon>
        <taxon>Nautilia</taxon>
    </lineage>
</organism>
<dbReference type="RefSeq" id="WP_015902527.1">
    <property type="nucleotide sequence ID" value="NC_012115.1"/>
</dbReference>
<feature type="transmembrane region" description="Helical" evidence="1">
    <location>
        <begin position="20"/>
        <end position="53"/>
    </location>
</feature>
<dbReference type="OrthoDB" id="37830at2"/>
<keyword evidence="3" id="KW-1185">Reference proteome</keyword>
<protein>
    <submittedName>
        <fullName evidence="2">Membrane protein</fullName>
    </submittedName>
</protein>
<dbReference type="EMBL" id="CP001279">
    <property type="protein sequence ID" value="ACM93475.1"/>
    <property type="molecule type" value="Genomic_DNA"/>
</dbReference>
<proteinExistence type="predicted"/>
<feature type="transmembrane region" description="Helical" evidence="1">
    <location>
        <begin position="395"/>
        <end position="413"/>
    </location>
</feature>
<feature type="transmembrane region" description="Helical" evidence="1">
    <location>
        <begin position="59"/>
        <end position="84"/>
    </location>
</feature>
<dbReference type="Pfam" id="PF16933">
    <property type="entry name" value="PelG"/>
    <property type="match status" value="1"/>
</dbReference>
<keyword evidence="1" id="KW-0812">Transmembrane</keyword>
<feature type="transmembrane region" description="Helical" evidence="1">
    <location>
        <begin position="190"/>
        <end position="211"/>
    </location>
</feature>
<dbReference type="HOGENOM" id="CLU_043533_1_1_7"/>
<dbReference type="InterPro" id="IPR031617">
    <property type="entry name" value="PelG"/>
</dbReference>
<sequence length="455" mass="52814">MAGIGFEIRKILKKDTIFSLVKAFSYAGIVSSGPWIVSMLSILVAGFLVNYYFNSKHMVVAFTLMITYIIAFSLITTSFFQLSFTRYVADVLFKKEKEKVLPNTIGAIVISMLIGSIFVLPFSISIYHETKNLMLTFLFEATFVIMCAIWIVNIVLTGLKNYKFIFYSFLISYVLIVVLSVIIGDLGLEYFMLSFFIGQSILLYFLMSMFFKEFKTNKLISFEFLKNIYKDLVFIGFFLNASIWIDKFIFWFAPSTSVEGIGLLRFSPIYDYPIFLAYLAIAPAMAIFLLRIEVDFALNYDKYFSAARENGTLKELYIYANEMFDSAKMGLIEILRIQILVTFLIILFADNIFNFFHISKIYIPLFIVDMIGTTLLVFFMAIVTILFYLDRRKEVLVLVVLLFFLNFSLTLFTQYLGPFYYGYGFALAYFIVSIIGLVFLNKNFERFHYETFMFL</sequence>
<dbReference type="AlphaFoldDB" id="B9L633"/>
<feature type="transmembrane region" description="Helical" evidence="1">
    <location>
        <begin position="361"/>
        <end position="388"/>
    </location>
</feature>
<evidence type="ECO:0000313" key="2">
    <source>
        <dbReference type="EMBL" id="ACM93475.1"/>
    </source>
</evidence>
<gene>
    <name evidence="2" type="ordered locus">NAMH_1429</name>
</gene>
<dbReference type="KEGG" id="nam:NAMH_1429"/>
<keyword evidence="1" id="KW-0472">Membrane</keyword>
<feature type="transmembrane region" description="Helical" evidence="1">
    <location>
        <begin position="419"/>
        <end position="440"/>
    </location>
</feature>